<evidence type="ECO:0000313" key="2">
    <source>
        <dbReference type="EMBL" id="JAR93622.1"/>
    </source>
</evidence>
<dbReference type="EMBL" id="GEGO01001782">
    <property type="protein sequence ID" value="JAR93622.1"/>
    <property type="molecule type" value="Transcribed_RNA"/>
</dbReference>
<name>A0A147BT10_IXORI</name>
<proteinExistence type="predicted"/>
<evidence type="ECO:0000256" key="1">
    <source>
        <dbReference type="SAM" id="MobiDB-lite"/>
    </source>
</evidence>
<reference evidence="2" key="1">
    <citation type="journal article" date="2018" name="PLoS Negl. Trop. Dis.">
        <title>Sialome diversity of ticks revealed by RNAseq of single tick salivary glands.</title>
        <authorList>
            <person name="Perner J."/>
            <person name="Kropackova S."/>
            <person name="Kopacek P."/>
            <person name="Ribeiro J.M."/>
        </authorList>
    </citation>
    <scope>NUCLEOTIDE SEQUENCE</scope>
    <source>
        <strain evidence="2">Siblings of single egg batch collected in Ceske Budejovice</strain>
        <tissue evidence="2">Salivary glands</tissue>
    </source>
</reference>
<sequence>MPCQLFCLNIFNLFYMCFQHTHTHTHTHTQTSTLKHTEHAIACIVPSSPTHESRTVISYRMGVHKRTDAYMHTYIFKHIVQHDERARNPIISDLPPPTLQGKLKKKKR</sequence>
<dbReference type="AlphaFoldDB" id="A0A147BT10"/>
<feature type="region of interest" description="Disordered" evidence="1">
    <location>
        <begin position="87"/>
        <end position="108"/>
    </location>
</feature>
<protein>
    <submittedName>
        <fullName evidence="2">Uncharacterized protein</fullName>
    </submittedName>
</protein>
<accession>A0A147BT10</accession>
<organism evidence="2">
    <name type="scientific">Ixodes ricinus</name>
    <name type="common">Common tick</name>
    <name type="synonym">Acarus ricinus</name>
    <dbReference type="NCBI Taxonomy" id="34613"/>
    <lineage>
        <taxon>Eukaryota</taxon>
        <taxon>Metazoa</taxon>
        <taxon>Ecdysozoa</taxon>
        <taxon>Arthropoda</taxon>
        <taxon>Chelicerata</taxon>
        <taxon>Arachnida</taxon>
        <taxon>Acari</taxon>
        <taxon>Parasitiformes</taxon>
        <taxon>Ixodida</taxon>
        <taxon>Ixodoidea</taxon>
        <taxon>Ixodidae</taxon>
        <taxon>Ixodinae</taxon>
        <taxon>Ixodes</taxon>
    </lineage>
</organism>